<keyword evidence="1" id="KW-0812">Transmembrane</keyword>
<keyword evidence="1" id="KW-1133">Transmembrane helix</keyword>
<keyword evidence="1" id="KW-0472">Membrane</keyword>
<feature type="transmembrane region" description="Helical" evidence="1">
    <location>
        <begin position="7"/>
        <end position="27"/>
    </location>
</feature>
<dbReference type="EMBL" id="LIZX01000018">
    <property type="protein sequence ID" value="KPJ69653.1"/>
    <property type="molecule type" value="Genomic_DNA"/>
</dbReference>
<proteinExistence type="predicted"/>
<dbReference type="AlphaFoldDB" id="A0A0S7Y4K7"/>
<evidence type="ECO:0000256" key="1">
    <source>
        <dbReference type="SAM" id="Phobius"/>
    </source>
</evidence>
<gene>
    <name evidence="2" type="ORF">AMJ44_03085</name>
</gene>
<reference evidence="2 3" key="1">
    <citation type="journal article" date="2015" name="Microbiome">
        <title>Genomic resolution of linkages in carbon, nitrogen, and sulfur cycling among widespread estuary sediment bacteria.</title>
        <authorList>
            <person name="Baker B.J."/>
            <person name="Lazar C.S."/>
            <person name="Teske A.P."/>
            <person name="Dick G.J."/>
        </authorList>
    </citation>
    <scope>NUCLEOTIDE SEQUENCE [LARGE SCALE GENOMIC DNA]</scope>
    <source>
        <strain evidence="2">DG_54_3</strain>
    </source>
</reference>
<comment type="caution">
    <text evidence="2">The sequence shown here is derived from an EMBL/GenBank/DDBJ whole genome shotgun (WGS) entry which is preliminary data.</text>
</comment>
<protein>
    <submittedName>
        <fullName evidence="2">Uncharacterized protein</fullName>
    </submittedName>
</protein>
<evidence type="ECO:0000313" key="3">
    <source>
        <dbReference type="Proteomes" id="UP000051861"/>
    </source>
</evidence>
<sequence>MSKKLRCWLMFFTVIFISLVIVQNISYGQEERKLHIAIVGSIENDDPQYNPFFVCSSKEVKLLLLEMAESPLKKEEIEARLSSSEPKIEDLLRVEIIRQEGDLYYLNFPLFTEKDEALIIKAAEKYSQLLAENILKKKNQIYELLDQYQPSGIRKDKLAFIAVGCLSLDFGALELLAKNNYIIHEPEKPGGNHYILNAEEVTEFSLKEMYWGGHTESIDGTMFMTFGDHDAETKRYAFPDMLWAMGSQFSFDVPEFYKKEFLILLNDQVNNMVEKIAEVLHILKRMPSIFEEIQKLSSLDREELEHFLDLLIKINYVTVEDKVYFLAVPAFSEADQEMLKEIQEIVNEEILSWAKSYYNRIKVDLKDISAVKNRVNYKETFNMLWHYFFGHTNKFLARSGFIYDTYQAPEKQKGYLPAVMFRKF</sequence>
<name>A0A0S7Y4K7_UNCSA</name>
<dbReference type="Proteomes" id="UP000051861">
    <property type="component" value="Unassembled WGS sequence"/>
</dbReference>
<organism evidence="2 3">
    <name type="scientific">candidate division WOR-1 bacterium DG_54_3</name>
    <dbReference type="NCBI Taxonomy" id="1703775"/>
    <lineage>
        <taxon>Bacteria</taxon>
        <taxon>Bacillati</taxon>
        <taxon>Saganbacteria</taxon>
    </lineage>
</organism>
<evidence type="ECO:0000313" key="2">
    <source>
        <dbReference type="EMBL" id="KPJ69653.1"/>
    </source>
</evidence>
<accession>A0A0S7Y4K7</accession>